<feature type="transmembrane region" description="Helical" evidence="7">
    <location>
        <begin position="214"/>
        <end position="233"/>
    </location>
</feature>
<organism evidence="8 9">
    <name type="scientific">Marchantia polymorpha</name>
    <name type="common">Common liverwort</name>
    <name type="synonym">Marchantia aquatica</name>
    <dbReference type="NCBI Taxonomy" id="3197"/>
    <lineage>
        <taxon>Eukaryota</taxon>
        <taxon>Viridiplantae</taxon>
        <taxon>Streptophyta</taxon>
        <taxon>Embryophyta</taxon>
        <taxon>Marchantiophyta</taxon>
        <taxon>Marchantiopsida</taxon>
        <taxon>Marchantiidae</taxon>
        <taxon>Marchantiales</taxon>
        <taxon>Marchantiaceae</taxon>
        <taxon>Marchantia</taxon>
    </lineage>
</organism>
<dbReference type="Proteomes" id="UP000244005">
    <property type="component" value="Unassembled WGS sequence"/>
</dbReference>
<evidence type="ECO:0000313" key="8">
    <source>
        <dbReference type="EMBL" id="PTQ34540.1"/>
    </source>
</evidence>
<dbReference type="AlphaFoldDB" id="A0A2R6WL02"/>
<feature type="transmembrane region" description="Helical" evidence="7">
    <location>
        <begin position="400"/>
        <end position="416"/>
    </location>
</feature>
<evidence type="ECO:0000256" key="2">
    <source>
        <dbReference type="ARBA" id="ARBA00005982"/>
    </source>
</evidence>
<feature type="transmembrane region" description="Helical" evidence="7">
    <location>
        <begin position="477"/>
        <end position="500"/>
    </location>
</feature>
<dbReference type="GO" id="GO:0016020">
    <property type="term" value="C:membrane"/>
    <property type="evidence" value="ECO:0000318"/>
    <property type="project" value="GO_Central"/>
</dbReference>
<sequence length="645" mass="71041">MTIHETLLPADQLTRNNDPEADAQVGDHPQFFTHDGTVDYEGRPANKSRTGGWSIAPYICAVEVTEKVSTSGAQFNLVSYLINVKKLPIPYAANVVTNFMGTSFVFSLLGGVLADAYFGRYYSLIGAALTQMLGLLMMVFTVVLPSLNNQDEECPDPLSCRPVHGGALAALYVGLYMIALGIGGVKATVSPFGADQFEAGDPAEADLIPSYFNWFYWATTLGGFFASTCLIYIQDRVGWDWGFGIPLVIMAVALCQLIFRRNSYRYRVPKGSPLQTVARVIVAAIRNYDLPPLTGTEVSMYYDEMQSKGEERVPLHTNSMRWLDKAAKFDGPSADKLGPWQRAPISDVEDAKMLLRLLPIWLFTIFYWTVLAQGTTFAVAQIGTSNRHLGGSFEVPPGSVAPLTFNVTILIVLPLYERFFIPFARKLTGMAEGITVLQRIGVGMGLPVIAMALAALAEAKRLEVVRDLHVEDDPDAVLPFSMWWFVPQFATLAFAEVFVYPGQLDFFYNEAPDSMQSLGTALMYCTISGGYFSSSAIVSLVNGATRTAVSEGWLQANINTSRLDKYYWLLCIIAAVNFGFYLAVSRWHQYKQVRKPSSCSESSASSSDFAVDETSSCESSRLLPPPEPRATGESRPKQRFASHGR</sequence>
<feature type="compositionally biased region" description="Low complexity" evidence="6">
    <location>
        <begin position="597"/>
        <end position="607"/>
    </location>
</feature>
<gene>
    <name evidence="8" type="ORF">MARPO_0079s0045</name>
</gene>
<keyword evidence="5 7" id="KW-0472">Membrane</keyword>
<reference evidence="9" key="1">
    <citation type="journal article" date="2017" name="Cell">
        <title>Insights into land plant evolution garnered from the Marchantia polymorpha genome.</title>
        <authorList>
            <person name="Bowman J.L."/>
            <person name="Kohchi T."/>
            <person name="Yamato K.T."/>
            <person name="Jenkins J."/>
            <person name="Shu S."/>
            <person name="Ishizaki K."/>
            <person name="Yamaoka S."/>
            <person name="Nishihama R."/>
            <person name="Nakamura Y."/>
            <person name="Berger F."/>
            <person name="Adam C."/>
            <person name="Aki S.S."/>
            <person name="Althoff F."/>
            <person name="Araki T."/>
            <person name="Arteaga-Vazquez M.A."/>
            <person name="Balasubrmanian S."/>
            <person name="Barry K."/>
            <person name="Bauer D."/>
            <person name="Boehm C.R."/>
            <person name="Briginshaw L."/>
            <person name="Caballero-Perez J."/>
            <person name="Catarino B."/>
            <person name="Chen F."/>
            <person name="Chiyoda S."/>
            <person name="Chovatia M."/>
            <person name="Davies K.M."/>
            <person name="Delmans M."/>
            <person name="Demura T."/>
            <person name="Dierschke T."/>
            <person name="Dolan L."/>
            <person name="Dorantes-Acosta A.E."/>
            <person name="Eklund D.M."/>
            <person name="Florent S.N."/>
            <person name="Flores-Sandoval E."/>
            <person name="Fujiyama A."/>
            <person name="Fukuzawa H."/>
            <person name="Galik B."/>
            <person name="Grimanelli D."/>
            <person name="Grimwood J."/>
            <person name="Grossniklaus U."/>
            <person name="Hamada T."/>
            <person name="Haseloff J."/>
            <person name="Hetherington A.J."/>
            <person name="Higo A."/>
            <person name="Hirakawa Y."/>
            <person name="Hundley H.N."/>
            <person name="Ikeda Y."/>
            <person name="Inoue K."/>
            <person name="Inoue S.I."/>
            <person name="Ishida S."/>
            <person name="Jia Q."/>
            <person name="Kakita M."/>
            <person name="Kanazawa T."/>
            <person name="Kawai Y."/>
            <person name="Kawashima T."/>
            <person name="Kennedy M."/>
            <person name="Kinose K."/>
            <person name="Kinoshita T."/>
            <person name="Kohara Y."/>
            <person name="Koide E."/>
            <person name="Komatsu K."/>
            <person name="Kopischke S."/>
            <person name="Kubo M."/>
            <person name="Kyozuka J."/>
            <person name="Lagercrantz U."/>
            <person name="Lin S.S."/>
            <person name="Lindquist E."/>
            <person name="Lipzen A.M."/>
            <person name="Lu C.W."/>
            <person name="De Luna E."/>
            <person name="Martienssen R.A."/>
            <person name="Minamino N."/>
            <person name="Mizutani M."/>
            <person name="Mizutani M."/>
            <person name="Mochizuki N."/>
            <person name="Monte I."/>
            <person name="Mosher R."/>
            <person name="Nagasaki H."/>
            <person name="Nakagami H."/>
            <person name="Naramoto S."/>
            <person name="Nishitani K."/>
            <person name="Ohtani M."/>
            <person name="Okamoto T."/>
            <person name="Okumura M."/>
            <person name="Phillips J."/>
            <person name="Pollak B."/>
            <person name="Reinders A."/>
            <person name="Rovekamp M."/>
            <person name="Sano R."/>
            <person name="Sawa S."/>
            <person name="Schmid M.W."/>
            <person name="Shirakawa M."/>
            <person name="Solano R."/>
            <person name="Spunde A."/>
            <person name="Suetsugu N."/>
            <person name="Sugano S."/>
            <person name="Sugiyama A."/>
            <person name="Sun R."/>
            <person name="Suzuki Y."/>
            <person name="Takenaka M."/>
            <person name="Takezawa D."/>
            <person name="Tomogane H."/>
            <person name="Tsuzuki M."/>
            <person name="Ueda T."/>
            <person name="Umeda M."/>
            <person name="Ward J.M."/>
            <person name="Watanabe Y."/>
            <person name="Yazaki K."/>
            <person name="Yokoyama R."/>
            <person name="Yoshitake Y."/>
            <person name="Yotsui I."/>
            <person name="Zachgo S."/>
            <person name="Schmutz J."/>
        </authorList>
    </citation>
    <scope>NUCLEOTIDE SEQUENCE [LARGE SCALE GENOMIC DNA]</scope>
    <source>
        <strain evidence="9">Tak-1</strain>
    </source>
</reference>
<dbReference type="PANTHER" id="PTHR11654">
    <property type="entry name" value="OLIGOPEPTIDE TRANSPORTER-RELATED"/>
    <property type="match status" value="1"/>
</dbReference>
<accession>A0A2R6WL02</accession>
<dbReference type="InterPro" id="IPR036259">
    <property type="entry name" value="MFS_trans_sf"/>
</dbReference>
<keyword evidence="3 7" id="KW-0812">Transmembrane</keyword>
<dbReference type="OrthoDB" id="8904098at2759"/>
<evidence type="ECO:0000256" key="4">
    <source>
        <dbReference type="ARBA" id="ARBA00022989"/>
    </source>
</evidence>
<comment type="subcellular location">
    <subcellularLocation>
        <location evidence="1">Membrane</location>
        <topology evidence="1">Multi-pass membrane protein</topology>
    </subcellularLocation>
</comment>
<dbReference type="InterPro" id="IPR000109">
    <property type="entry name" value="POT_fam"/>
</dbReference>
<feature type="transmembrane region" description="Helical" evidence="7">
    <location>
        <begin position="521"/>
        <end position="545"/>
    </location>
</feature>
<dbReference type="GO" id="GO:0055085">
    <property type="term" value="P:transmembrane transport"/>
    <property type="evidence" value="ECO:0000318"/>
    <property type="project" value="GO_Central"/>
</dbReference>
<dbReference type="Gene3D" id="1.20.1250.20">
    <property type="entry name" value="MFS general substrate transporter like domains"/>
    <property type="match status" value="1"/>
</dbReference>
<comment type="similarity">
    <text evidence="2">Belongs to the major facilitator superfamily. Proton-dependent oligopeptide transporter (POT/PTR) (TC 2.A.17) family.</text>
</comment>
<keyword evidence="9" id="KW-1185">Reference proteome</keyword>
<dbReference type="SUPFAM" id="SSF103473">
    <property type="entry name" value="MFS general substrate transporter"/>
    <property type="match status" value="1"/>
</dbReference>
<feature type="transmembrane region" description="Helical" evidence="7">
    <location>
        <begin position="565"/>
        <end position="584"/>
    </location>
</feature>
<dbReference type="Pfam" id="PF00854">
    <property type="entry name" value="PTR2"/>
    <property type="match status" value="1"/>
</dbReference>
<feature type="transmembrane region" description="Helical" evidence="7">
    <location>
        <begin position="121"/>
        <end position="143"/>
    </location>
</feature>
<feature type="transmembrane region" description="Helical" evidence="7">
    <location>
        <begin position="163"/>
        <end position="182"/>
    </location>
</feature>
<feature type="transmembrane region" description="Helical" evidence="7">
    <location>
        <begin position="360"/>
        <end position="380"/>
    </location>
</feature>
<evidence type="ECO:0000256" key="5">
    <source>
        <dbReference type="ARBA" id="ARBA00023136"/>
    </source>
</evidence>
<keyword evidence="4 7" id="KW-1133">Transmembrane helix</keyword>
<dbReference type="Gramene" id="Mp8g15680.1">
    <property type="protein sequence ID" value="Mp8g15680.1.cds"/>
    <property type="gene ID" value="Mp8g15680"/>
</dbReference>
<feature type="region of interest" description="Disordered" evidence="6">
    <location>
        <begin position="597"/>
        <end position="645"/>
    </location>
</feature>
<feature type="region of interest" description="Disordered" evidence="6">
    <location>
        <begin position="1"/>
        <end position="28"/>
    </location>
</feature>
<dbReference type="GO" id="GO:0022857">
    <property type="term" value="F:transmembrane transporter activity"/>
    <property type="evidence" value="ECO:0000318"/>
    <property type="project" value="GO_Central"/>
</dbReference>
<proteinExistence type="inferred from homology"/>
<name>A0A2R6WL02_MARPO</name>
<evidence type="ECO:0000256" key="3">
    <source>
        <dbReference type="ARBA" id="ARBA00022692"/>
    </source>
</evidence>
<evidence type="ECO:0000256" key="7">
    <source>
        <dbReference type="SAM" id="Phobius"/>
    </source>
</evidence>
<feature type="transmembrane region" description="Helical" evidence="7">
    <location>
        <begin position="239"/>
        <end position="259"/>
    </location>
</feature>
<feature type="transmembrane region" description="Helical" evidence="7">
    <location>
        <begin position="91"/>
        <end position="114"/>
    </location>
</feature>
<evidence type="ECO:0000313" key="9">
    <source>
        <dbReference type="Proteomes" id="UP000244005"/>
    </source>
</evidence>
<evidence type="ECO:0000256" key="6">
    <source>
        <dbReference type="SAM" id="MobiDB-lite"/>
    </source>
</evidence>
<evidence type="ECO:0000256" key="1">
    <source>
        <dbReference type="ARBA" id="ARBA00004141"/>
    </source>
</evidence>
<protein>
    <submittedName>
        <fullName evidence="8">Uncharacterized protein</fullName>
    </submittedName>
</protein>
<feature type="transmembrane region" description="Helical" evidence="7">
    <location>
        <begin position="436"/>
        <end position="457"/>
    </location>
</feature>
<dbReference type="EMBL" id="KZ772751">
    <property type="protein sequence ID" value="PTQ34540.1"/>
    <property type="molecule type" value="Genomic_DNA"/>
</dbReference>